<protein>
    <submittedName>
        <fullName evidence="2">Uncharacterized protein</fullName>
    </submittedName>
</protein>
<feature type="compositionally biased region" description="Basic and acidic residues" evidence="1">
    <location>
        <begin position="17"/>
        <end position="51"/>
    </location>
</feature>
<reference evidence="2 3" key="1">
    <citation type="submission" date="2016-10" db="EMBL/GenBank/DDBJ databases">
        <authorList>
            <person name="de Groot N.N."/>
        </authorList>
    </citation>
    <scope>NUCLEOTIDE SEQUENCE [LARGE SCALE GENOMIC DNA]</scope>
    <source>
        <strain evidence="2 3">F</strain>
    </source>
</reference>
<evidence type="ECO:0000313" key="2">
    <source>
        <dbReference type="EMBL" id="SFR80083.1"/>
    </source>
</evidence>
<dbReference type="AlphaFoldDB" id="A0A1I6JM87"/>
<feature type="region of interest" description="Disordered" evidence="1">
    <location>
        <begin position="1"/>
        <end position="78"/>
    </location>
</feature>
<evidence type="ECO:0000256" key="1">
    <source>
        <dbReference type="SAM" id="MobiDB-lite"/>
    </source>
</evidence>
<accession>A0A1I6JM87</accession>
<gene>
    <name evidence="2" type="ORF">SAMN02910262_01685</name>
</gene>
<evidence type="ECO:0000313" key="3">
    <source>
        <dbReference type="Proteomes" id="UP000214760"/>
    </source>
</evidence>
<proteinExistence type="predicted"/>
<sequence length="78" mass="8850">MTETARPVSSPEQCAGKCDRKSTPGERAPDRANYMPEERKAPEKPYGDLKRMYGKKNKYSPKGPESRGSGLFFKRLVR</sequence>
<dbReference type="Proteomes" id="UP000214760">
    <property type="component" value="Unassembled WGS sequence"/>
</dbReference>
<organism evidence="2 3">
    <name type="scientific">[Clostridium] aminophilum</name>
    <dbReference type="NCBI Taxonomy" id="1526"/>
    <lineage>
        <taxon>Bacteria</taxon>
        <taxon>Bacillati</taxon>
        <taxon>Bacillota</taxon>
        <taxon>Clostridia</taxon>
        <taxon>Lachnospirales</taxon>
        <taxon>Lachnospiraceae</taxon>
    </lineage>
</organism>
<dbReference type="EMBL" id="FOZC01000009">
    <property type="protein sequence ID" value="SFR80083.1"/>
    <property type="molecule type" value="Genomic_DNA"/>
</dbReference>
<name>A0A1I6JM87_9FIRM</name>